<organism evidence="2">
    <name type="scientific">Streptomyces sp. NBC_00049</name>
    <dbReference type="NCBI Taxonomy" id="2903617"/>
    <lineage>
        <taxon>Bacteria</taxon>
        <taxon>Bacillati</taxon>
        <taxon>Actinomycetota</taxon>
        <taxon>Actinomycetes</taxon>
        <taxon>Kitasatosporales</taxon>
        <taxon>Streptomycetaceae</taxon>
        <taxon>Streptomyces</taxon>
    </lineage>
</organism>
<evidence type="ECO:0000256" key="1">
    <source>
        <dbReference type="SAM" id="SignalP"/>
    </source>
</evidence>
<dbReference type="Gene3D" id="3.90.1720.10">
    <property type="entry name" value="endopeptidase domain like (from Nostoc punctiforme)"/>
    <property type="match status" value="1"/>
</dbReference>
<gene>
    <name evidence="2" type="ORF">OG327_17810</name>
</gene>
<dbReference type="EMBL" id="CP108264">
    <property type="protein sequence ID" value="WTU75019.1"/>
    <property type="molecule type" value="Genomic_DNA"/>
</dbReference>
<sequence>MSRAKRSTVLRCTSALISAGLAATALTAVAAAPAQAASPKGGKITRSEVMARAQYWVDQGVPYNQSGYHTDGAGTNYREDCSGYVSMAWHATQSYNTWTLPSISSEISKSSMLPGDALNYTEAHVILFGGWKDKAAGTFTYYAEQNSSVLTNKYTANINSSSVAGWPTNLYKALRYDNIVDDTRPTYAGVYRPSTQTFSERDGSGNTLGSAMFGNPGWKPLIGDWNGDGVDSVGVYDPSMGDFHLSNDNGVAAISVRFGNPNWVPVVGDWNGDGKDTVGAYDPATQRFHVSNDNATVAASFVYGDAGDVPLAGDWNGDGKDTVAVYRPSNATFYEGDLAGNTVGNAMFGNPNWTPLIGDWNGDGVDTIGVYEPATQKFSLSNDNGSVASSFVYGNPGDVPITGAW</sequence>
<accession>A0AAU2JQC3</accession>
<keyword evidence="1" id="KW-0732">Signal</keyword>
<reference evidence="2" key="1">
    <citation type="submission" date="2022-10" db="EMBL/GenBank/DDBJ databases">
        <title>The complete genomes of actinobacterial strains from the NBC collection.</title>
        <authorList>
            <person name="Joergensen T.S."/>
            <person name="Alvarez Arevalo M."/>
            <person name="Sterndorff E.B."/>
            <person name="Faurdal D."/>
            <person name="Vuksanovic O."/>
            <person name="Mourched A.-S."/>
            <person name="Charusanti P."/>
            <person name="Shaw S."/>
            <person name="Blin K."/>
            <person name="Weber T."/>
        </authorList>
    </citation>
    <scope>NUCLEOTIDE SEQUENCE</scope>
    <source>
        <strain evidence="2">NBC_00049</strain>
    </source>
</reference>
<evidence type="ECO:0000313" key="2">
    <source>
        <dbReference type="EMBL" id="WTU75019.1"/>
    </source>
</evidence>
<feature type="chain" id="PRO_5043861013" description="VCBS repeat-containing protein" evidence="1">
    <location>
        <begin position="31"/>
        <end position="405"/>
    </location>
</feature>
<feature type="signal peptide" evidence="1">
    <location>
        <begin position="1"/>
        <end position="30"/>
    </location>
</feature>
<protein>
    <recommendedName>
        <fullName evidence="3">VCBS repeat-containing protein</fullName>
    </recommendedName>
</protein>
<dbReference type="InterPro" id="IPR028994">
    <property type="entry name" value="Integrin_alpha_N"/>
</dbReference>
<dbReference type="SUPFAM" id="SSF69318">
    <property type="entry name" value="Integrin alpha N-terminal domain"/>
    <property type="match status" value="1"/>
</dbReference>
<evidence type="ECO:0008006" key="3">
    <source>
        <dbReference type="Google" id="ProtNLM"/>
    </source>
</evidence>
<name>A0AAU2JQC3_9ACTN</name>
<dbReference type="AlphaFoldDB" id="A0AAU2JQC3"/>
<proteinExistence type="predicted"/>